<dbReference type="GO" id="GO:0003677">
    <property type="term" value="F:DNA binding"/>
    <property type="evidence" value="ECO:0007669"/>
    <property type="project" value="UniProtKB-KW"/>
</dbReference>
<proteinExistence type="predicted"/>
<evidence type="ECO:0000313" key="5">
    <source>
        <dbReference type="EMBL" id="GBG93784.1"/>
    </source>
</evidence>
<evidence type="ECO:0000313" key="6">
    <source>
        <dbReference type="Proteomes" id="UP000286848"/>
    </source>
</evidence>
<dbReference type="PROSITE" id="PS50949">
    <property type="entry name" value="HTH_GNTR"/>
    <property type="match status" value="1"/>
</dbReference>
<keyword evidence="6" id="KW-1185">Reference proteome</keyword>
<dbReference type="AlphaFoldDB" id="A0A401IQL0"/>
<evidence type="ECO:0000256" key="3">
    <source>
        <dbReference type="ARBA" id="ARBA00023163"/>
    </source>
</evidence>
<comment type="caution">
    <text evidence="5">The sequence shown here is derived from an EMBL/GenBank/DDBJ whole genome shotgun (WGS) entry which is preliminary data.</text>
</comment>
<name>A0A401IQL0_9LACO</name>
<dbReference type="CDD" id="cd07377">
    <property type="entry name" value="WHTH_GntR"/>
    <property type="match status" value="1"/>
</dbReference>
<evidence type="ECO:0000259" key="4">
    <source>
        <dbReference type="PROSITE" id="PS50949"/>
    </source>
</evidence>
<dbReference type="InterPro" id="IPR036388">
    <property type="entry name" value="WH-like_DNA-bd_sf"/>
</dbReference>
<keyword evidence="1" id="KW-0805">Transcription regulation</keyword>
<dbReference type="SUPFAM" id="SSF46785">
    <property type="entry name" value="Winged helix' DNA-binding domain"/>
    <property type="match status" value="1"/>
</dbReference>
<keyword evidence="2" id="KW-0238">DNA-binding</keyword>
<dbReference type="InterPro" id="IPR036390">
    <property type="entry name" value="WH_DNA-bd_sf"/>
</dbReference>
<dbReference type="Pfam" id="PF00392">
    <property type="entry name" value="GntR"/>
    <property type="match status" value="1"/>
</dbReference>
<dbReference type="OrthoDB" id="362473at2"/>
<dbReference type="PANTHER" id="PTHR38445">
    <property type="entry name" value="HTH-TYPE TRANSCRIPTIONAL REPRESSOR YTRA"/>
    <property type="match status" value="1"/>
</dbReference>
<dbReference type="GO" id="GO:0003700">
    <property type="term" value="F:DNA-binding transcription factor activity"/>
    <property type="evidence" value="ECO:0007669"/>
    <property type="project" value="InterPro"/>
</dbReference>
<dbReference type="EMBL" id="BFFP01000002">
    <property type="protein sequence ID" value="GBG93784.1"/>
    <property type="molecule type" value="Genomic_DNA"/>
</dbReference>
<dbReference type="Proteomes" id="UP000286848">
    <property type="component" value="Unassembled WGS sequence"/>
</dbReference>
<accession>A0A401IQL0</accession>
<dbReference type="Gene3D" id="1.10.10.10">
    <property type="entry name" value="Winged helix-like DNA-binding domain superfamily/Winged helix DNA-binding domain"/>
    <property type="match status" value="1"/>
</dbReference>
<reference evidence="5 6" key="1">
    <citation type="journal article" date="2019" name="Int. J. Syst. Evol. Microbiol.">
        <title>Lactobacillus salitolerans sp. nov., a novel lactic acid bacterium isolated from spent mushroom substrates.</title>
        <authorList>
            <person name="Tohno M."/>
            <person name="Tanizawa Y."/>
            <person name="Kojima Y."/>
            <person name="Sakamoto M."/>
            <person name="Nakamura Y."/>
            <person name="Ohkuma M."/>
            <person name="Kobayashi H."/>
        </authorList>
    </citation>
    <scope>NUCLEOTIDE SEQUENCE [LARGE SCALE GENOMIC DNA]</scope>
    <source>
        <strain evidence="5 6">YK43</strain>
    </source>
</reference>
<organism evidence="5 6">
    <name type="scientific">Ligilactobacillus salitolerans</name>
    <dbReference type="NCBI Taxonomy" id="1808352"/>
    <lineage>
        <taxon>Bacteria</taxon>
        <taxon>Bacillati</taxon>
        <taxon>Bacillota</taxon>
        <taxon>Bacilli</taxon>
        <taxon>Lactobacillales</taxon>
        <taxon>Lactobacillaceae</taxon>
        <taxon>Ligilactobacillus</taxon>
    </lineage>
</organism>
<evidence type="ECO:0000256" key="1">
    <source>
        <dbReference type="ARBA" id="ARBA00023015"/>
    </source>
</evidence>
<gene>
    <name evidence="5" type="ORF">LFYK43_02430</name>
</gene>
<evidence type="ECO:0000256" key="2">
    <source>
        <dbReference type="ARBA" id="ARBA00023125"/>
    </source>
</evidence>
<keyword evidence="3" id="KW-0804">Transcription</keyword>
<dbReference type="PANTHER" id="PTHR38445:SF9">
    <property type="entry name" value="HTH-TYPE TRANSCRIPTIONAL REPRESSOR YTRA"/>
    <property type="match status" value="1"/>
</dbReference>
<protein>
    <submittedName>
        <fullName evidence="5">GntR family transcriptional regulator</fullName>
    </submittedName>
</protein>
<sequence>MKFMDDVPIYRQIAQFLAREIISGRIQPGAQLASVRQLALQFSVNTNTVQRALREMIANNILQSRRGTGNFVTQDLEVIERIREKAIQQSILGMYDQLHALNISDEDIRERLNKFLEQRRDGDGERALTKGCLL</sequence>
<feature type="domain" description="HTH gntR-type" evidence="4">
    <location>
        <begin position="7"/>
        <end position="75"/>
    </location>
</feature>
<dbReference type="SMART" id="SM00345">
    <property type="entry name" value="HTH_GNTR"/>
    <property type="match status" value="1"/>
</dbReference>
<dbReference type="InterPro" id="IPR000524">
    <property type="entry name" value="Tscrpt_reg_HTH_GntR"/>
</dbReference>